<reference evidence="3 4" key="1">
    <citation type="journal article" date="2008" name="Int. J. Syst. Evol. Microbiol.">
        <title>Tessaracoccus flavescens sp. nov., isolated from marine sediment.</title>
        <authorList>
            <person name="Lee D.W."/>
            <person name="Lee S.D."/>
        </authorList>
    </citation>
    <scope>NUCLEOTIDE SEQUENCE [LARGE SCALE GENOMIC DNA]</scope>
    <source>
        <strain evidence="3 4">SST-39T</strain>
    </source>
</reference>
<dbReference type="Pfam" id="PF04954">
    <property type="entry name" value="SIP"/>
    <property type="match status" value="1"/>
</dbReference>
<dbReference type="InterPro" id="IPR007037">
    <property type="entry name" value="SIP_rossman_dom"/>
</dbReference>
<organism evidence="3 4">
    <name type="scientific">Tessaracoccus flavescens</name>
    <dbReference type="NCBI Taxonomy" id="399497"/>
    <lineage>
        <taxon>Bacteria</taxon>
        <taxon>Bacillati</taxon>
        <taxon>Actinomycetota</taxon>
        <taxon>Actinomycetes</taxon>
        <taxon>Propionibacteriales</taxon>
        <taxon>Propionibacteriaceae</taxon>
        <taxon>Tessaracoccus</taxon>
    </lineage>
</organism>
<feature type="region of interest" description="Disordered" evidence="1">
    <location>
        <begin position="1"/>
        <end position="36"/>
    </location>
</feature>
<sequence>MVSTTGSASSFRILSTGLPTSPTFPRRRPDPDAQEVVGPDGVEVRWIVREDRHARPGEAALAELRGFTPVRPETILAFLVGEQRLAAEGRRHLVACGVAKARIEFSGFWRVGRAAD</sequence>
<dbReference type="InterPro" id="IPR039261">
    <property type="entry name" value="FNR_nucleotide-bd"/>
</dbReference>
<proteinExistence type="predicted"/>
<dbReference type="STRING" id="399497.BW733_15165"/>
<evidence type="ECO:0000313" key="4">
    <source>
        <dbReference type="Proteomes" id="UP000188235"/>
    </source>
</evidence>
<evidence type="ECO:0000313" key="3">
    <source>
        <dbReference type="EMBL" id="AQP51961.1"/>
    </source>
</evidence>
<dbReference type="KEGG" id="tfa:BW733_15165"/>
<dbReference type="Gene3D" id="3.40.50.80">
    <property type="entry name" value="Nucleotide-binding domain of ferredoxin-NADP reductase (FNR) module"/>
    <property type="match status" value="1"/>
</dbReference>
<keyword evidence="4" id="KW-1185">Reference proteome</keyword>
<feature type="compositionally biased region" description="Polar residues" evidence="1">
    <location>
        <begin position="1"/>
        <end position="23"/>
    </location>
</feature>
<protein>
    <recommendedName>
        <fullName evidence="2">SIP-like Rossmann fold domain-containing protein</fullName>
    </recommendedName>
</protein>
<accession>A0A1Q2D107</accession>
<evidence type="ECO:0000259" key="2">
    <source>
        <dbReference type="Pfam" id="PF04954"/>
    </source>
</evidence>
<dbReference type="Proteomes" id="UP000188235">
    <property type="component" value="Chromosome"/>
</dbReference>
<dbReference type="AlphaFoldDB" id="A0A1Q2D107"/>
<dbReference type="EMBL" id="CP019607">
    <property type="protein sequence ID" value="AQP51961.1"/>
    <property type="molecule type" value="Genomic_DNA"/>
</dbReference>
<gene>
    <name evidence="3" type="ORF">BW733_15165</name>
</gene>
<name>A0A1Q2D107_9ACTN</name>
<feature type="domain" description="SIP-like Rossmann fold" evidence="2">
    <location>
        <begin position="32"/>
        <end position="111"/>
    </location>
</feature>
<evidence type="ECO:0000256" key="1">
    <source>
        <dbReference type="SAM" id="MobiDB-lite"/>
    </source>
</evidence>